<reference evidence="1 2" key="1">
    <citation type="submission" date="2020-08" db="EMBL/GenBank/DDBJ databases">
        <title>Genomic Encyclopedia of Type Strains, Phase III (KMG-III): the genomes of soil and plant-associated and newly described type strains.</title>
        <authorList>
            <person name="Whitman W."/>
        </authorList>
    </citation>
    <scope>NUCLEOTIDE SEQUENCE [LARGE SCALE GENOMIC DNA]</scope>
    <source>
        <strain evidence="1 2">CECT 8897</strain>
    </source>
</reference>
<comment type="caution">
    <text evidence="1">The sequence shown here is derived from an EMBL/GenBank/DDBJ whole genome shotgun (WGS) entry which is preliminary data.</text>
</comment>
<gene>
    <name evidence="1" type="ORF">FHS03_001918</name>
</gene>
<name>A0A7W5B9A5_9BURK</name>
<proteinExistence type="predicted"/>
<dbReference type="RefSeq" id="WP_183440747.1">
    <property type="nucleotide sequence ID" value="NZ_JACHXD010000004.1"/>
</dbReference>
<sequence length="126" mass="14402">MSRKRKTNCGLPARFYVKANAYKFLLPEKIRDPSDGKMKFWIRLAGLGTGEGNGEAAMLVALGKLLGERQCDKADIPHLCQEFKIRKLGRYSEEVQKQYSAYLNLIADDFEEFQVKGVMTRHWSPS</sequence>
<dbReference type="EMBL" id="JACHXD010000004">
    <property type="protein sequence ID" value="MBB3118873.1"/>
    <property type="molecule type" value="Genomic_DNA"/>
</dbReference>
<organism evidence="1 2">
    <name type="scientific">Pseudoduganella violacea</name>
    <dbReference type="NCBI Taxonomy" id="1715466"/>
    <lineage>
        <taxon>Bacteria</taxon>
        <taxon>Pseudomonadati</taxon>
        <taxon>Pseudomonadota</taxon>
        <taxon>Betaproteobacteria</taxon>
        <taxon>Burkholderiales</taxon>
        <taxon>Oxalobacteraceae</taxon>
        <taxon>Telluria group</taxon>
        <taxon>Pseudoduganella</taxon>
    </lineage>
</organism>
<dbReference type="AlphaFoldDB" id="A0A7W5B9A5"/>
<keyword evidence="2" id="KW-1185">Reference proteome</keyword>
<evidence type="ECO:0000313" key="1">
    <source>
        <dbReference type="EMBL" id="MBB3118873.1"/>
    </source>
</evidence>
<dbReference type="Proteomes" id="UP000541535">
    <property type="component" value="Unassembled WGS sequence"/>
</dbReference>
<accession>A0A7W5B9A5</accession>
<protein>
    <submittedName>
        <fullName evidence="1">Uncharacterized protein</fullName>
    </submittedName>
</protein>
<evidence type="ECO:0000313" key="2">
    <source>
        <dbReference type="Proteomes" id="UP000541535"/>
    </source>
</evidence>